<dbReference type="Proteomes" id="UP000030641">
    <property type="component" value="Unassembled WGS sequence"/>
</dbReference>
<name>A0A074Y6X3_AURSE</name>
<dbReference type="RefSeq" id="XP_013340160.1">
    <property type="nucleotide sequence ID" value="XM_013484706.1"/>
</dbReference>
<keyword evidence="3" id="KW-1185">Reference proteome</keyword>
<accession>A0A074Y6X3</accession>
<feature type="compositionally biased region" description="Polar residues" evidence="1">
    <location>
        <begin position="38"/>
        <end position="47"/>
    </location>
</feature>
<evidence type="ECO:0000313" key="3">
    <source>
        <dbReference type="Proteomes" id="UP000030641"/>
    </source>
</evidence>
<dbReference type="InParanoid" id="A0A074Y6X3"/>
<dbReference type="HOGENOM" id="CLU_767231_0_0_1"/>
<dbReference type="OrthoDB" id="3439209at2759"/>
<feature type="region of interest" description="Disordered" evidence="1">
    <location>
        <begin position="216"/>
        <end position="239"/>
    </location>
</feature>
<gene>
    <name evidence="2" type="ORF">AUEXF2481DRAFT_43865</name>
</gene>
<dbReference type="STRING" id="1043005.A0A074Y6X3"/>
<feature type="compositionally biased region" description="Low complexity" evidence="1">
    <location>
        <begin position="24"/>
        <end position="37"/>
    </location>
</feature>
<feature type="region of interest" description="Disordered" evidence="1">
    <location>
        <begin position="20"/>
        <end position="52"/>
    </location>
</feature>
<proteinExistence type="predicted"/>
<reference evidence="2 3" key="1">
    <citation type="journal article" date="2014" name="BMC Genomics">
        <title>Genome sequencing of four Aureobasidium pullulans varieties: biotechnological potential, stress tolerance, and description of new species.</title>
        <authorList>
            <person name="Gostin Ar C."/>
            <person name="Ohm R.A."/>
            <person name="Kogej T."/>
            <person name="Sonjak S."/>
            <person name="Turk M."/>
            <person name="Zajc J."/>
            <person name="Zalar P."/>
            <person name="Grube M."/>
            <person name="Sun H."/>
            <person name="Han J."/>
            <person name="Sharma A."/>
            <person name="Chiniquy J."/>
            <person name="Ngan C.Y."/>
            <person name="Lipzen A."/>
            <person name="Barry K."/>
            <person name="Grigoriev I.V."/>
            <person name="Gunde-Cimerman N."/>
        </authorList>
    </citation>
    <scope>NUCLEOTIDE SEQUENCE [LARGE SCALE GENOMIC DNA]</scope>
    <source>
        <strain evidence="2 3">EXF-2481</strain>
    </source>
</reference>
<evidence type="ECO:0008006" key="4">
    <source>
        <dbReference type="Google" id="ProtNLM"/>
    </source>
</evidence>
<protein>
    <recommendedName>
        <fullName evidence="4">Myb-like domain-containing protein</fullName>
    </recommendedName>
</protein>
<organism evidence="2 3">
    <name type="scientific">Aureobasidium subglaciale (strain EXF-2481)</name>
    <name type="common">Aureobasidium pullulans var. subglaciale</name>
    <dbReference type="NCBI Taxonomy" id="1043005"/>
    <lineage>
        <taxon>Eukaryota</taxon>
        <taxon>Fungi</taxon>
        <taxon>Dikarya</taxon>
        <taxon>Ascomycota</taxon>
        <taxon>Pezizomycotina</taxon>
        <taxon>Dothideomycetes</taxon>
        <taxon>Dothideomycetidae</taxon>
        <taxon>Dothideales</taxon>
        <taxon>Saccotheciaceae</taxon>
        <taxon>Aureobasidium</taxon>
    </lineage>
</organism>
<dbReference type="AlphaFoldDB" id="A0A074Y6X3"/>
<evidence type="ECO:0000313" key="2">
    <source>
        <dbReference type="EMBL" id="KEQ91689.1"/>
    </source>
</evidence>
<dbReference type="EMBL" id="KL584776">
    <property type="protein sequence ID" value="KEQ91689.1"/>
    <property type="molecule type" value="Genomic_DNA"/>
</dbReference>
<evidence type="ECO:0000256" key="1">
    <source>
        <dbReference type="SAM" id="MobiDB-lite"/>
    </source>
</evidence>
<dbReference type="GeneID" id="25367517"/>
<sequence length="361" mass="39903">MSTLFDQDTKDCFFNQECPELTGSESSESPTASSFTSGGSCTAPSPSRDTKDLTLSESRVAMYSPVSYMSPLSSFGDNYLNTESSWSEQQIISTFDTSTQYNHGIWSCSQDFPTQLLAGVTERTPSMPIQSHLDGLFPHPTFQEMPPMSISQPSLEHNIATGFIDYGADGLVAPGHLFNTALDRYAFAGPNPVLFSAQPMVGGALPLASSVNSSDAEMSSVSAGQGDRDTPDTVRNNRDEYLQEARRRGLSYKEIKRRGGFTEAESTLRGRVRILSKPKEMRVRKPHWNRSDVMLLVEAVEHFAETSQGPSSRKANMRQKANTSKLPWKKVAEWMLSHGASYPFAGATCAKKWEQIREMSF</sequence>
<feature type="compositionally biased region" description="Basic and acidic residues" evidence="1">
    <location>
        <begin position="226"/>
        <end position="239"/>
    </location>
</feature>